<protein>
    <submittedName>
        <fullName evidence="1">Uncharacterized protein</fullName>
    </submittedName>
</protein>
<dbReference type="EMBL" id="MFDE01000018">
    <property type="protein sequence ID" value="OGE38567.1"/>
    <property type="molecule type" value="Genomic_DNA"/>
</dbReference>
<organism evidence="1 2">
    <name type="scientific">Candidatus Daviesbacteria bacterium RIFCSPHIGHO2_12_FULL_37_11</name>
    <dbReference type="NCBI Taxonomy" id="1797777"/>
    <lineage>
        <taxon>Bacteria</taxon>
        <taxon>Candidatus Daviesiibacteriota</taxon>
    </lineage>
</organism>
<comment type="caution">
    <text evidence="1">The sequence shown here is derived from an EMBL/GenBank/DDBJ whole genome shotgun (WGS) entry which is preliminary data.</text>
</comment>
<name>A0A1F5KCA1_9BACT</name>
<gene>
    <name evidence="1" type="ORF">A3F00_01590</name>
</gene>
<proteinExistence type="predicted"/>
<sequence>MPESNSEQPVTNPKREITIEELDEITHLIFSRGGERIAGLSKFVFNFNGEPVIFYTEKDEKEQLHTYQVSNEGFIERLRGDEVGSVEPRQDAQTS</sequence>
<evidence type="ECO:0000313" key="2">
    <source>
        <dbReference type="Proteomes" id="UP000176527"/>
    </source>
</evidence>
<accession>A0A1F5KCA1</accession>
<reference evidence="1 2" key="1">
    <citation type="journal article" date="2016" name="Nat. Commun.">
        <title>Thousands of microbial genomes shed light on interconnected biogeochemical processes in an aquifer system.</title>
        <authorList>
            <person name="Anantharaman K."/>
            <person name="Brown C.T."/>
            <person name="Hug L.A."/>
            <person name="Sharon I."/>
            <person name="Castelle C.J."/>
            <person name="Probst A.J."/>
            <person name="Thomas B.C."/>
            <person name="Singh A."/>
            <person name="Wilkins M.J."/>
            <person name="Karaoz U."/>
            <person name="Brodie E.L."/>
            <person name="Williams K.H."/>
            <person name="Hubbard S.S."/>
            <person name="Banfield J.F."/>
        </authorList>
    </citation>
    <scope>NUCLEOTIDE SEQUENCE [LARGE SCALE GENOMIC DNA]</scope>
</reference>
<evidence type="ECO:0000313" key="1">
    <source>
        <dbReference type="EMBL" id="OGE38567.1"/>
    </source>
</evidence>
<dbReference type="Proteomes" id="UP000176527">
    <property type="component" value="Unassembled WGS sequence"/>
</dbReference>
<dbReference type="AlphaFoldDB" id="A0A1F5KCA1"/>